<feature type="compositionally biased region" description="Polar residues" evidence="1">
    <location>
        <begin position="73"/>
        <end position="83"/>
    </location>
</feature>
<feature type="compositionally biased region" description="Basic and acidic residues" evidence="1">
    <location>
        <begin position="50"/>
        <end position="72"/>
    </location>
</feature>
<feature type="compositionally biased region" description="Basic and acidic residues" evidence="1">
    <location>
        <begin position="155"/>
        <end position="168"/>
    </location>
</feature>
<organism evidence="3">
    <name type="scientific">Acromyrmex echinatior</name>
    <name type="common">Panamanian leafcutter ant</name>
    <name type="synonym">Acromyrmex octospinosus echinatior</name>
    <dbReference type="NCBI Taxonomy" id="103372"/>
    <lineage>
        <taxon>Eukaryota</taxon>
        <taxon>Metazoa</taxon>
        <taxon>Ecdysozoa</taxon>
        <taxon>Arthropoda</taxon>
        <taxon>Hexapoda</taxon>
        <taxon>Insecta</taxon>
        <taxon>Pterygota</taxon>
        <taxon>Neoptera</taxon>
        <taxon>Endopterygota</taxon>
        <taxon>Hymenoptera</taxon>
        <taxon>Apocrita</taxon>
        <taxon>Aculeata</taxon>
        <taxon>Formicoidea</taxon>
        <taxon>Formicidae</taxon>
        <taxon>Myrmicinae</taxon>
        <taxon>Acromyrmex</taxon>
    </lineage>
</organism>
<dbReference type="Proteomes" id="UP000007755">
    <property type="component" value="Unassembled WGS sequence"/>
</dbReference>
<evidence type="ECO:0000313" key="3">
    <source>
        <dbReference type="Proteomes" id="UP000007755"/>
    </source>
</evidence>
<gene>
    <name evidence="2" type="ORF">G5I_14000</name>
</gene>
<reference evidence="2" key="1">
    <citation type="submission" date="2011-02" db="EMBL/GenBank/DDBJ databases">
        <title>The genome of the leaf-cutting ant Acromyrmex echinatior suggests key adaptations to social evolution and fungus farming.</title>
        <authorList>
            <person name="Nygaard S."/>
            <person name="Zhang G."/>
        </authorList>
    </citation>
    <scope>NUCLEOTIDE SEQUENCE</scope>
</reference>
<proteinExistence type="predicted"/>
<dbReference type="InParanoid" id="F4X6N2"/>
<feature type="compositionally biased region" description="Polar residues" evidence="1">
    <location>
        <begin position="17"/>
        <end position="40"/>
    </location>
</feature>
<sequence>MKPGEGVCLCTTERQPSPLTTTAIPRVTSLPSPSLQSSGVYTGINGCRVESSRVESLREIREDEEKVGKSETEGTNSYLNGDQWSARWKGRGGRQVGGRNREGWTVGMEKEGRNESGGMKMKKEEEEAAPSGRDIRHSDNTEDTQLGGKLGPARPPDKLPKGWEGAHD</sequence>
<accession>F4X6N2</accession>
<feature type="region of interest" description="Disordered" evidence="1">
    <location>
        <begin position="17"/>
        <end position="168"/>
    </location>
</feature>
<name>F4X6N2_ACREC</name>
<dbReference type="EMBL" id="GL888818">
    <property type="protein sequence ID" value="EGI57814.1"/>
    <property type="molecule type" value="Genomic_DNA"/>
</dbReference>
<keyword evidence="3" id="KW-1185">Reference proteome</keyword>
<dbReference type="AlphaFoldDB" id="F4X6N2"/>
<evidence type="ECO:0000256" key="1">
    <source>
        <dbReference type="SAM" id="MobiDB-lite"/>
    </source>
</evidence>
<protein>
    <submittedName>
        <fullName evidence="2">Uncharacterized protein</fullName>
    </submittedName>
</protein>
<evidence type="ECO:0000313" key="2">
    <source>
        <dbReference type="EMBL" id="EGI57814.1"/>
    </source>
</evidence>